<accession>A0ABT3KDF1</accession>
<name>A0ABT3KDF1_9GAMM</name>
<organism evidence="1 2">
    <name type="scientific">Marinomonas rhodophyticola</name>
    <dbReference type="NCBI Taxonomy" id="2992803"/>
    <lineage>
        <taxon>Bacteria</taxon>
        <taxon>Pseudomonadati</taxon>
        <taxon>Pseudomonadota</taxon>
        <taxon>Gammaproteobacteria</taxon>
        <taxon>Oceanospirillales</taxon>
        <taxon>Oceanospirillaceae</taxon>
        <taxon>Marinomonas</taxon>
    </lineage>
</organism>
<comment type="caution">
    <text evidence="1">The sequence shown here is derived from an EMBL/GenBank/DDBJ whole genome shotgun (WGS) entry which is preliminary data.</text>
</comment>
<dbReference type="EMBL" id="JAPEUL010000004">
    <property type="protein sequence ID" value="MCW4628142.1"/>
    <property type="molecule type" value="Genomic_DNA"/>
</dbReference>
<proteinExistence type="predicted"/>
<evidence type="ECO:0000313" key="1">
    <source>
        <dbReference type="EMBL" id="MCW4628142.1"/>
    </source>
</evidence>
<evidence type="ECO:0000313" key="2">
    <source>
        <dbReference type="Proteomes" id="UP001431181"/>
    </source>
</evidence>
<keyword evidence="2" id="KW-1185">Reference proteome</keyword>
<dbReference type="RefSeq" id="WP_265217311.1">
    <property type="nucleotide sequence ID" value="NZ_JAPEUL010000004.1"/>
</dbReference>
<protein>
    <submittedName>
        <fullName evidence="1">Uncharacterized protein</fullName>
    </submittedName>
</protein>
<sequence length="56" mass="6710">MSNDVTTIEKHPNTSSKQNISRWFKKNNHGNRLLTLVIFLPPRSIAVYRFRYVAYW</sequence>
<dbReference type="Proteomes" id="UP001431181">
    <property type="component" value="Unassembled WGS sequence"/>
</dbReference>
<reference evidence="1" key="1">
    <citation type="submission" date="2022-11" db="EMBL/GenBank/DDBJ databases">
        <title>Marinomonas sp. nov., isolated from marine algae.</title>
        <authorList>
            <person name="Choi D.G."/>
            <person name="Kim J.M."/>
            <person name="Lee J.K."/>
            <person name="Baek J.H."/>
            <person name="Jeon C.O."/>
        </authorList>
    </citation>
    <scope>NUCLEOTIDE SEQUENCE</scope>
    <source>
        <strain evidence="1">KJ51-3</strain>
    </source>
</reference>
<gene>
    <name evidence="1" type="ORF">ONZ52_03575</name>
</gene>